<dbReference type="EMBL" id="LUGH01001379">
    <property type="protein sequence ID" value="OBZ81181.1"/>
    <property type="molecule type" value="Genomic_DNA"/>
</dbReference>
<evidence type="ECO:0000313" key="2">
    <source>
        <dbReference type="Proteomes" id="UP000093000"/>
    </source>
</evidence>
<evidence type="ECO:0000313" key="1">
    <source>
        <dbReference type="EMBL" id="OBZ81181.1"/>
    </source>
</evidence>
<comment type="caution">
    <text evidence="1">The sequence shown here is derived from an EMBL/GenBank/DDBJ whole genome shotgun (WGS) entry which is preliminary data.</text>
</comment>
<keyword evidence="2" id="KW-1185">Reference proteome</keyword>
<dbReference type="Proteomes" id="UP000093000">
    <property type="component" value="Unassembled WGS sequence"/>
</dbReference>
<reference evidence="1 2" key="1">
    <citation type="submission" date="2016-03" db="EMBL/GenBank/DDBJ databases">
        <title>Choanephora cucurbitarum.</title>
        <authorList>
            <person name="Min B."/>
            <person name="Park H."/>
            <person name="Park J.-H."/>
            <person name="Shin H.-D."/>
            <person name="Choi I.-G."/>
        </authorList>
    </citation>
    <scope>NUCLEOTIDE SEQUENCE [LARGE SCALE GENOMIC DNA]</scope>
    <source>
        <strain evidence="1 2">KUS-F28377</strain>
    </source>
</reference>
<dbReference type="PROSITE" id="PS51257">
    <property type="entry name" value="PROKAR_LIPOPROTEIN"/>
    <property type="match status" value="1"/>
</dbReference>
<name>A0A1C7MWJ3_9FUNG</name>
<protein>
    <submittedName>
        <fullName evidence="1">Uncharacterized protein</fullName>
    </submittedName>
</protein>
<dbReference type="InParanoid" id="A0A1C7MWJ3"/>
<gene>
    <name evidence="1" type="ORF">A0J61_10769</name>
</gene>
<organism evidence="1 2">
    <name type="scientific">Choanephora cucurbitarum</name>
    <dbReference type="NCBI Taxonomy" id="101091"/>
    <lineage>
        <taxon>Eukaryota</taxon>
        <taxon>Fungi</taxon>
        <taxon>Fungi incertae sedis</taxon>
        <taxon>Mucoromycota</taxon>
        <taxon>Mucoromycotina</taxon>
        <taxon>Mucoromycetes</taxon>
        <taxon>Mucorales</taxon>
        <taxon>Mucorineae</taxon>
        <taxon>Choanephoraceae</taxon>
        <taxon>Choanephoroideae</taxon>
        <taxon>Choanephora</taxon>
    </lineage>
</organism>
<dbReference type="AlphaFoldDB" id="A0A1C7MWJ3"/>
<accession>A0A1C7MWJ3</accession>
<proteinExistence type="predicted"/>
<sequence>MRKSALSFVTSESNVSTSVSTITSCVANASVLSVEDQNDDVEAVYDLTVSREVKETVTLGDCCDNVAHWSRVREIPLMNGGVFFETFGTVEKC</sequence>